<dbReference type="AlphaFoldDB" id="A0A2P2N9A4"/>
<reference evidence="1" key="1">
    <citation type="submission" date="2018-02" db="EMBL/GenBank/DDBJ databases">
        <title>Rhizophora mucronata_Transcriptome.</title>
        <authorList>
            <person name="Meera S.P."/>
            <person name="Sreeshan A."/>
            <person name="Augustine A."/>
        </authorList>
    </citation>
    <scope>NUCLEOTIDE SEQUENCE</scope>
    <source>
        <tissue evidence="1">Leaf</tissue>
    </source>
</reference>
<protein>
    <submittedName>
        <fullName evidence="1">Uncharacterized protein</fullName>
    </submittedName>
</protein>
<name>A0A2P2N9A4_RHIMU</name>
<sequence length="50" mass="6003">MVMYDSSCFKHERKRELALPMTMKSQKKVISQNGDYIPEACQYRFEKLSR</sequence>
<dbReference type="EMBL" id="GGEC01058568">
    <property type="protein sequence ID" value="MBX39052.1"/>
    <property type="molecule type" value="Transcribed_RNA"/>
</dbReference>
<accession>A0A2P2N9A4</accession>
<organism evidence="1">
    <name type="scientific">Rhizophora mucronata</name>
    <name type="common">Asiatic mangrove</name>
    <dbReference type="NCBI Taxonomy" id="61149"/>
    <lineage>
        <taxon>Eukaryota</taxon>
        <taxon>Viridiplantae</taxon>
        <taxon>Streptophyta</taxon>
        <taxon>Embryophyta</taxon>
        <taxon>Tracheophyta</taxon>
        <taxon>Spermatophyta</taxon>
        <taxon>Magnoliopsida</taxon>
        <taxon>eudicotyledons</taxon>
        <taxon>Gunneridae</taxon>
        <taxon>Pentapetalae</taxon>
        <taxon>rosids</taxon>
        <taxon>fabids</taxon>
        <taxon>Malpighiales</taxon>
        <taxon>Rhizophoraceae</taxon>
        <taxon>Rhizophora</taxon>
    </lineage>
</organism>
<evidence type="ECO:0000313" key="1">
    <source>
        <dbReference type="EMBL" id="MBX39052.1"/>
    </source>
</evidence>
<proteinExistence type="predicted"/>